<keyword evidence="2" id="KW-1185">Reference proteome</keyword>
<name>A0A3D8ILJ6_9HELI</name>
<evidence type="ECO:0000313" key="2">
    <source>
        <dbReference type="Proteomes" id="UP000256379"/>
    </source>
</evidence>
<gene>
    <name evidence="1" type="ORF">CQA53_05065</name>
</gene>
<dbReference type="EMBL" id="NXLQ01000008">
    <property type="protein sequence ID" value="RDU65993.1"/>
    <property type="molecule type" value="Genomic_DNA"/>
</dbReference>
<comment type="caution">
    <text evidence="1">The sequence shown here is derived from an EMBL/GenBank/DDBJ whole genome shotgun (WGS) entry which is preliminary data.</text>
</comment>
<organism evidence="1 2">
    <name type="scientific">Helicobacter didelphidarum</name>
    <dbReference type="NCBI Taxonomy" id="2040648"/>
    <lineage>
        <taxon>Bacteria</taxon>
        <taxon>Pseudomonadati</taxon>
        <taxon>Campylobacterota</taxon>
        <taxon>Epsilonproteobacteria</taxon>
        <taxon>Campylobacterales</taxon>
        <taxon>Helicobacteraceae</taxon>
        <taxon>Helicobacter</taxon>
    </lineage>
</organism>
<evidence type="ECO:0000313" key="1">
    <source>
        <dbReference type="EMBL" id="RDU65993.1"/>
    </source>
</evidence>
<dbReference type="OrthoDB" id="2082064at2"/>
<protein>
    <submittedName>
        <fullName evidence="1">Uncharacterized protein</fullName>
    </submittedName>
</protein>
<reference evidence="1 2" key="1">
    <citation type="submission" date="2018-04" db="EMBL/GenBank/DDBJ databases">
        <title>Novel Campyloabacter and Helicobacter Species and Strains.</title>
        <authorList>
            <person name="Mannion A.J."/>
            <person name="Shen Z."/>
            <person name="Fox J.G."/>
        </authorList>
    </citation>
    <scope>NUCLEOTIDE SEQUENCE [LARGE SCALE GENOMIC DNA]</scope>
    <source>
        <strain evidence="1 2">MIT 17-337</strain>
    </source>
</reference>
<dbReference type="AlphaFoldDB" id="A0A3D8ILJ6"/>
<proteinExistence type="predicted"/>
<sequence>MEYNERQLICSLATWRSLREQNKTQYDIIEAFCKNIITSHYSTISFSVQDIRKKIKIEYGFDKIPDSIFEQVLLQNLKKYLNKDKEGRYRLVKQIDTDNNIKDIIKKYIIEYKNFCDNLKDFLDEKKYKYPDNFLELFNHYLLLEEVDKNENKEIFAHFANFLLKYKERYYNLLQTIKEGIILYEGLRYGIKKVLFYMKD</sequence>
<dbReference type="Proteomes" id="UP000256379">
    <property type="component" value="Unassembled WGS sequence"/>
</dbReference>
<dbReference type="RefSeq" id="WP_115542945.1">
    <property type="nucleotide sequence ID" value="NZ_NXLQ01000008.1"/>
</dbReference>
<accession>A0A3D8ILJ6</accession>